<dbReference type="PANTHER" id="PTHR43727">
    <property type="entry name" value="DIAMINOPIMELATE DECARBOXYLASE"/>
    <property type="match status" value="1"/>
</dbReference>
<sequence length="442" mass="49491">MKTTTIGPNRLPVEAVQNCLRRGKTPFYLYDQGLIRKRCRLLQEMPNAFGVFPRYAMKANSTRAILQEIHAAGVGIDASSFNEVRRAEMAGIPLENMLLTTQEAPFGEDLDTLVTSIEQGLRYNICSQTQLENIAVRLAPEKRRFSIRVHPGVGSGESVTRNTGDKYSCFGVHLSDLPALLSRAHELGVVFDQVHVHIGSGGDPAVWEENIDRELGFVETYFPQATRVNFGGGFKEARMPHETAADVYKLGQTAKKKVEEFYEKTGRKLTTEVEPGNFLVANSGYLVTRVADIKQTGDQGFTFILLDGGMEVNLRPLLYGAQHPFYILDEHGTVRFDEFHTDQHCEEREDLIVVGRCCESGDSYTLQDDHAIVPRSMIRPRVGDTCIVGGVGAYCSSMTPFNYNSHEQISEYLLTERGECHCIRSRQRLEQIVQNEHSLPPA</sequence>
<dbReference type="Pfam" id="PF00278">
    <property type="entry name" value="Orn_DAP_Arg_deC"/>
    <property type="match status" value="1"/>
</dbReference>
<evidence type="ECO:0000256" key="6">
    <source>
        <dbReference type="RuleBase" id="RU003737"/>
    </source>
</evidence>
<gene>
    <name evidence="9" type="ORF">CALK_0735</name>
</gene>
<comment type="cofactor">
    <cofactor evidence="1 5">
        <name>pyridoxal 5'-phosphate</name>
        <dbReference type="ChEBI" id="CHEBI:597326"/>
    </cofactor>
</comment>
<dbReference type="InterPro" id="IPR022653">
    <property type="entry name" value="De-COase2_pyr-phos_BS"/>
</dbReference>
<evidence type="ECO:0000256" key="4">
    <source>
        <dbReference type="ARBA" id="ARBA00023239"/>
    </source>
</evidence>
<dbReference type="Pfam" id="PF02784">
    <property type="entry name" value="Orn_Arg_deC_N"/>
    <property type="match status" value="1"/>
</dbReference>
<keyword evidence="4" id="KW-0456">Lyase</keyword>
<dbReference type="RefSeq" id="WP_022636252.1">
    <property type="nucleotide sequence ID" value="NZ_ASJR01000005.1"/>
</dbReference>
<dbReference type="PRINTS" id="PR01181">
    <property type="entry name" value="DAPDCRBXLASE"/>
</dbReference>
<evidence type="ECO:0000313" key="10">
    <source>
        <dbReference type="Proteomes" id="UP000017148"/>
    </source>
</evidence>
<protein>
    <submittedName>
        <fullName evidence="9">Diaminopimelate decarboxylase</fullName>
    </submittedName>
</protein>
<evidence type="ECO:0000259" key="8">
    <source>
        <dbReference type="Pfam" id="PF02784"/>
    </source>
</evidence>
<feature type="modified residue" description="N6-(pyridoxal phosphate)lysine" evidence="5">
    <location>
        <position position="58"/>
    </location>
</feature>
<dbReference type="PRINTS" id="PR01179">
    <property type="entry name" value="ODADCRBXLASE"/>
</dbReference>
<dbReference type="SUPFAM" id="SSF50621">
    <property type="entry name" value="Alanine racemase C-terminal domain-like"/>
    <property type="match status" value="1"/>
</dbReference>
<accession>U7D9L6</accession>
<dbReference type="PATRIC" id="fig|1313304.3.peg.704"/>
<evidence type="ECO:0000313" key="9">
    <source>
        <dbReference type="EMBL" id="ERP38717.1"/>
    </source>
</evidence>
<feature type="domain" description="Orn/DAP/Arg decarboxylase 2 N-terminal" evidence="8">
    <location>
        <begin position="36"/>
        <end position="281"/>
    </location>
</feature>
<dbReference type="STRING" id="1313304.CALK_0735"/>
<dbReference type="InterPro" id="IPR022644">
    <property type="entry name" value="De-COase2_N"/>
</dbReference>
<dbReference type="InterPro" id="IPR022643">
    <property type="entry name" value="De-COase2_C"/>
</dbReference>
<comment type="similarity">
    <text evidence="6">Belongs to the Orn/Lys/Arg decarboxylase class-II family.</text>
</comment>
<proteinExistence type="inferred from homology"/>
<dbReference type="GO" id="GO:0008836">
    <property type="term" value="F:diaminopimelate decarboxylase activity"/>
    <property type="evidence" value="ECO:0007669"/>
    <property type="project" value="InterPro"/>
</dbReference>
<feature type="active site" description="Proton donor" evidence="5">
    <location>
        <position position="358"/>
    </location>
</feature>
<organism evidence="9 10">
    <name type="scientific">Chitinivibrio alkaliphilus ACht1</name>
    <dbReference type="NCBI Taxonomy" id="1313304"/>
    <lineage>
        <taxon>Bacteria</taxon>
        <taxon>Pseudomonadati</taxon>
        <taxon>Fibrobacterota</taxon>
        <taxon>Chitinivibrionia</taxon>
        <taxon>Chitinivibrionales</taxon>
        <taxon>Chitinivibrionaceae</taxon>
        <taxon>Chitinivibrio</taxon>
    </lineage>
</organism>
<keyword evidence="3 5" id="KW-0663">Pyridoxal phosphate</keyword>
<evidence type="ECO:0000259" key="7">
    <source>
        <dbReference type="Pfam" id="PF00278"/>
    </source>
</evidence>
<dbReference type="GO" id="GO:0009089">
    <property type="term" value="P:lysine biosynthetic process via diaminopimelate"/>
    <property type="evidence" value="ECO:0007669"/>
    <property type="project" value="InterPro"/>
</dbReference>
<evidence type="ECO:0000256" key="5">
    <source>
        <dbReference type="PIRSR" id="PIRSR600183-50"/>
    </source>
</evidence>
<dbReference type="Gene3D" id="2.40.37.10">
    <property type="entry name" value="Lyase, Ornithine Decarboxylase, Chain A, domain 1"/>
    <property type="match status" value="1"/>
</dbReference>
<dbReference type="InterPro" id="IPR009006">
    <property type="entry name" value="Ala_racemase/Decarboxylase_C"/>
</dbReference>
<dbReference type="InterPro" id="IPR000183">
    <property type="entry name" value="Orn/DAP/Arg_de-COase"/>
</dbReference>
<keyword evidence="10" id="KW-1185">Reference proteome</keyword>
<dbReference type="PANTHER" id="PTHR43727:SF2">
    <property type="entry name" value="GROUP IV DECARBOXYLASE"/>
    <property type="match status" value="1"/>
</dbReference>
<dbReference type="AlphaFoldDB" id="U7D9L6"/>
<dbReference type="InterPro" id="IPR029066">
    <property type="entry name" value="PLP-binding_barrel"/>
</dbReference>
<evidence type="ECO:0000256" key="2">
    <source>
        <dbReference type="ARBA" id="ARBA00022793"/>
    </source>
</evidence>
<evidence type="ECO:0000256" key="3">
    <source>
        <dbReference type="ARBA" id="ARBA00022898"/>
    </source>
</evidence>
<name>U7D9L6_9BACT</name>
<dbReference type="OrthoDB" id="9802241at2"/>
<dbReference type="SUPFAM" id="SSF51419">
    <property type="entry name" value="PLP-binding barrel"/>
    <property type="match status" value="1"/>
</dbReference>
<keyword evidence="2" id="KW-0210">Decarboxylase</keyword>
<comment type="caution">
    <text evidence="9">The sequence shown here is derived from an EMBL/GenBank/DDBJ whole genome shotgun (WGS) entry which is preliminary data.</text>
</comment>
<evidence type="ECO:0000256" key="1">
    <source>
        <dbReference type="ARBA" id="ARBA00001933"/>
    </source>
</evidence>
<dbReference type="eggNOG" id="COG0019">
    <property type="taxonomic scope" value="Bacteria"/>
</dbReference>
<dbReference type="InterPro" id="IPR002986">
    <property type="entry name" value="DAP_deCOOHase_LysA"/>
</dbReference>
<dbReference type="EMBL" id="ASJR01000005">
    <property type="protein sequence ID" value="ERP38717.1"/>
    <property type="molecule type" value="Genomic_DNA"/>
</dbReference>
<dbReference type="Proteomes" id="UP000017148">
    <property type="component" value="Unassembled WGS sequence"/>
</dbReference>
<dbReference type="CDD" id="cd06828">
    <property type="entry name" value="PLPDE_III_DapDC"/>
    <property type="match status" value="1"/>
</dbReference>
<reference evidence="9 10" key="1">
    <citation type="journal article" date="2013" name="Environ. Microbiol.">
        <title>Genome analysis of Chitinivibrio alkaliphilus gen. nov., sp. nov., a novel extremely haloalkaliphilic anaerobic chitinolytic bacterium from the candidate phylum Termite Group 3.</title>
        <authorList>
            <person name="Sorokin D.Y."/>
            <person name="Gumerov V.M."/>
            <person name="Rakitin A.L."/>
            <person name="Beletsky A.V."/>
            <person name="Damste J.S."/>
            <person name="Muyzer G."/>
            <person name="Mardanov A.V."/>
            <person name="Ravin N.V."/>
        </authorList>
    </citation>
    <scope>NUCLEOTIDE SEQUENCE [LARGE SCALE GENOMIC DNA]</scope>
    <source>
        <strain evidence="9 10">ACht1</strain>
    </source>
</reference>
<dbReference type="PROSITE" id="PS00878">
    <property type="entry name" value="ODR_DC_2_1"/>
    <property type="match status" value="1"/>
</dbReference>
<feature type="domain" description="Orn/DAP/Arg decarboxylase 2 C-terminal" evidence="7">
    <location>
        <begin position="27"/>
        <end position="384"/>
    </location>
</feature>
<dbReference type="Gene3D" id="3.20.20.10">
    <property type="entry name" value="Alanine racemase"/>
    <property type="match status" value="1"/>
</dbReference>